<evidence type="ECO:0000313" key="3">
    <source>
        <dbReference type="WBParaSite" id="MCU_000328-RA"/>
    </source>
</evidence>
<accession>A0A0R3UEC8</accession>
<dbReference type="OrthoDB" id="6225981at2759"/>
<name>A0A0R3UEC8_MESCO</name>
<evidence type="ECO:0000313" key="2">
    <source>
        <dbReference type="Proteomes" id="UP000267029"/>
    </source>
</evidence>
<dbReference type="Proteomes" id="UP000267029">
    <property type="component" value="Unassembled WGS sequence"/>
</dbReference>
<evidence type="ECO:0000313" key="1">
    <source>
        <dbReference type="EMBL" id="VDD79339.1"/>
    </source>
</evidence>
<reference evidence="1 2" key="1">
    <citation type="submission" date="2018-10" db="EMBL/GenBank/DDBJ databases">
        <authorList>
            <consortium name="Pathogen Informatics"/>
        </authorList>
    </citation>
    <scope>NUCLEOTIDE SEQUENCE [LARGE SCALE GENOMIC DNA]</scope>
</reference>
<keyword evidence="2" id="KW-1185">Reference proteome</keyword>
<dbReference type="EMBL" id="UXSR01005191">
    <property type="protein sequence ID" value="VDD79339.1"/>
    <property type="molecule type" value="Genomic_DNA"/>
</dbReference>
<dbReference type="AlphaFoldDB" id="A0A0R3UEC8"/>
<protein>
    <submittedName>
        <fullName evidence="3">LEM domain-containing protein</fullName>
    </submittedName>
</protein>
<reference evidence="3" key="2">
    <citation type="submission" date="2019-11" db="UniProtKB">
        <authorList>
            <consortium name="WormBaseParasite"/>
        </authorList>
    </citation>
    <scope>IDENTIFICATION</scope>
</reference>
<gene>
    <name evidence="1" type="ORF">MCOS_LOCUS5342</name>
</gene>
<organism evidence="3">
    <name type="scientific">Mesocestoides corti</name>
    <name type="common">Flatworm</name>
    <dbReference type="NCBI Taxonomy" id="53468"/>
    <lineage>
        <taxon>Eukaryota</taxon>
        <taxon>Metazoa</taxon>
        <taxon>Spiralia</taxon>
        <taxon>Lophotrochozoa</taxon>
        <taxon>Platyhelminthes</taxon>
        <taxon>Cestoda</taxon>
        <taxon>Eucestoda</taxon>
        <taxon>Cyclophyllidea</taxon>
        <taxon>Mesocestoididae</taxon>
        <taxon>Mesocestoides</taxon>
    </lineage>
</organism>
<dbReference type="WBParaSite" id="MCU_000328-RA">
    <property type="protein sequence ID" value="MCU_000328-RA"/>
    <property type="gene ID" value="MCU_000328"/>
</dbReference>
<sequence>MDPINVYRIFDPRHINRFRTDDLEAILILHGFYPSRDEIQQAKEKYGPKITRTQLEDEVSRYRKKPPIDVDAHLDEIKELLKVELGHFRRENLVNLFASQKVPIPEEKVNVLLKGICNKGIIELRSRLLTTFPFSTD</sequence>
<proteinExistence type="predicted"/>